<dbReference type="InterPro" id="IPR025493">
    <property type="entry name" value="DUF4384"/>
</dbReference>
<reference evidence="2" key="1">
    <citation type="submission" date="2020-07" db="EMBL/GenBank/DDBJ databases">
        <title>Huge and variable diversity of episymbiotic CPR bacteria and DPANN archaea in groundwater ecosystems.</title>
        <authorList>
            <person name="He C.Y."/>
            <person name="Keren R."/>
            <person name="Whittaker M."/>
            <person name="Farag I.F."/>
            <person name="Doudna J."/>
            <person name="Cate J.H.D."/>
            <person name="Banfield J.F."/>
        </authorList>
    </citation>
    <scope>NUCLEOTIDE SEQUENCE</scope>
    <source>
        <strain evidence="2">NC_groundwater_1664_Pr3_B-0.1um_52_9</strain>
    </source>
</reference>
<dbReference type="PANTHER" id="PTHR36194:SF1">
    <property type="entry name" value="S-LAYER-LIKE PROTEIN"/>
    <property type="match status" value="1"/>
</dbReference>
<dbReference type="Pfam" id="PF14326">
    <property type="entry name" value="DUF4384"/>
    <property type="match status" value="1"/>
</dbReference>
<evidence type="ECO:0000313" key="3">
    <source>
        <dbReference type="Proteomes" id="UP000807825"/>
    </source>
</evidence>
<evidence type="ECO:0000313" key="2">
    <source>
        <dbReference type="EMBL" id="MBI5250170.1"/>
    </source>
</evidence>
<dbReference type="EMBL" id="JACRDE010000312">
    <property type="protein sequence ID" value="MBI5250170.1"/>
    <property type="molecule type" value="Genomic_DNA"/>
</dbReference>
<dbReference type="PANTHER" id="PTHR36194">
    <property type="entry name" value="S-LAYER-LIKE PROTEIN"/>
    <property type="match status" value="1"/>
</dbReference>
<dbReference type="AlphaFoldDB" id="A0A9D6Z3S7"/>
<sequence length="132" mass="14244">MSQRSGGAATLLIISWILCLIPVGCFGADPRASKQSDNLLGLGKMGTAPINLSVWTNKPVGQQFKTGERVIIHFKADRDCYVTVLNVSARGDVAVLLPSKERPDNLIKAGQEYSLFGDDSNVRLEMGKGLPE</sequence>
<name>A0A9D6Z3S7_9BACT</name>
<gene>
    <name evidence="2" type="ORF">HY912_11810</name>
</gene>
<comment type="caution">
    <text evidence="2">The sequence shown here is derived from an EMBL/GenBank/DDBJ whole genome shotgun (WGS) entry which is preliminary data.</text>
</comment>
<feature type="non-terminal residue" evidence="2">
    <location>
        <position position="132"/>
    </location>
</feature>
<feature type="domain" description="DUF4384" evidence="1">
    <location>
        <begin position="63"/>
        <end position="126"/>
    </location>
</feature>
<proteinExistence type="predicted"/>
<evidence type="ECO:0000259" key="1">
    <source>
        <dbReference type="Pfam" id="PF14326"/>
    </source>
</evidence>
<accession>A0A9D6Z3S7</accession>
<protein>
    <submittedName>
        <fullName evidence="2">DUF4384 domain-containing protein</fullName>
    </submittedName>
</protein>
<organism evidence="2 3">
    <name type="scientific">Desulfomonile tiedjei</name>
    <dbReference type="NCBI Taxonomy" id="2358"/>
    <lineage>
        <taxon>Bacteria</taxon>
        <taxon>Pseudomonadati</taxon>
        <taxon>Thermodesulfobacteriota</taxon>
        <taxon>Desulfomonilia</taxon>
        <taxon>Desulfomonilales</taxon>
        <taxon>Desulfomonilaceae</taxon>
        <taxon>Desulfomonile</taxon>
    </lineage>
</organism>
<dbReference type="Proteomes" id="UP000807825">
    <property type="component" value="Unassembled WGS sequence"/>
</dbReference>